<feature type="compositionally biased region" description="Polar residues" evidence="1">
    <location>
        <begin position="226"/>
        <end position="245"/>
    </location>
</feature>
<feature type="compositionally biased region" description="Basic and acidic residues" evidence="1">
    <location>
        <begin position="638"/>
        <end position="647"/>
    </location>
</feature>
<feature type="compositionally biased region" description="Polar residues" evidence="1">
    <location>
        <begin position="585"/>
        <end position="605"/>
    </location>
</feature>
<sequence>MNVLRACTILKRTRIIKTISYSKRKEKTINDKGKKFTLVEDPKQDATERCQVVLRWLRRECPKYNLRKEIKEGMGNREEAGSLVVWGDGRRWGGWFGLVERPTTASGGREDGGGLGWFGLVVRTTAARKERREEEAWQAGGGRERKGKIEKTKSARRPVLGTEFHSVPSQLFGRTEVKGEADGGDARARFEGGSGEAFPARKVTQIEEEDERSRKEWERPTGKHNIPNQISGQQSSRKVLGNNSSKARDSREPRSQEASPNRQHKSQTAGTGTATQQGNRSPPTQETKGFGQKPKTQIHKKRASDHSSKVAINTSKEMPNKAPLLPQKFCIQGLRFTLKFQTLRPLLAKFQFPRAATAERSQEIAIQPPRSPVLRQFTRVGMVGSWQWRKQRDKSARGLGSPAGVLVRRPKQRDREQVSERRRAPGAEPFSRLRSSSRAELLSAFFLACGTPIRDPYRVWNSHPSSLLRAELPSAPETPGCALPPLLFVRACVLANKRGRDGAEHSHRENNSLELGVFLNNSLELGASLDSARSLDNTLSRLWLGEWIVACAVTTRRGSNMNPQRCCLKPPKDVANRVEAGSEASVDSNHPISPRLSGNSSNTRCWNEWERPTGKHNIPNQISGQQSSRKVLRNNSSKARDSREPRSQEASPNRQHKSQTAGTGTATQQGNRSPPTQETKGFGQKPKTQIHKKRTSDHSSKVAINTSKEMPNKAPLLPQKVCQVASSKVRLNGVDPNISVEVEPNRTKTGPTRVDRKPKSPKRPPFAKRIAPMRPEQRKQLRSTPILVGVFEDPVTAFFSERDETPAAVSSDTYRDCLYWRAGRPYTLRCSPHTGTTPECCRKFQQVHKKGYVQSNTRMGPDERIMGIYVTSRDAARLREDHAGMMANLIKIPKFRCPDLLWTLVYLEHRLNVSKIQPFPFLFSFSIPFSFLSALGSIDGPHGTTLYPIWHLVSIFRLEYSSDTILPQPKIAPARARLTLKFINEISIITPKGGENDNLRDNAQGAFTSCTAQIVNYVIIHCLIERHNHYELSRPDQSHNLPLTTPKPSSVTTKLATCTTARPPQEP</sequence>
<gene>
    <name evidence="2" type="ORF">M5K25_027989</name>
</gene>
<feature type="region of interest" description="Disordered" evidence="1">
    <location>
        <begin position="578"/>
        <end position="719"/>
    </location>
</feature>
<feature type="compositionally biased region" description="Basic and acidic residues" evidence="1">
    <location>
        <begin position="175"/>
        <end position="190"/>
    </location>
</feature>
<accession>A0ABD0TVI1</accession>
<keyword evidence="3" id="KW-1185">Reference proteome</keyword>
<proteinExistence type="predicted"/>
<feature type="compositionally biased region" description="Polar residues" evidence="1">
    <location>
        <begin position="1038"/>
        <end position="1067"/>
    </location>
</feature>
<dbReference type="Proteomes" id="UP001552299">
    <property type="component" value="Unassembled WGS sequence"/>
</dbReference>
<protein>
    <submittedName>
        <fullName evidence="2">Uncharacterized protein</fullName>
    </submittedName>
</protein>
<feature type="compositionally biased region" description="Basic and acidic residues" evidence="1">
    <location>
        <begin position="413"/>
        <end position="425"/>
    </location>
</feature>
<feature type="compositionally biased region" description="Basic and acidic residues" evidence="1">
    <location>
        <begin position="211"/>
        <end position="221"/>
    </location>
</feature>
<evidence type="ECO:0000256" key="1">
    <source>
        <dbReference type="SAM" id="MobiDB-lite"/>
    </source>
</evidence>
<feature type="region of interest" description="Disordered" evidence="1">
    <location>
        <begin position="130"/>
        <end position="321"/>
    </location>
</feature>
<dbReference type="EMBL" id="JANQDX010000020">
    <property type="protein sequence ID" value="KAL0903599.1"/>
    <property type="molecule type" value="Genomic_DNA"/>
</dbReference>
<comment type="caution">
    <text evidence="2">The sequence shown here is derived from an EMBL/GenBank/DDBJ whole genome shotgun (WGS) entry which is preliminary data.</text>
</comment>
<name>A0ABD0TVI1_DENTH</name>
<feature type="compositionally biased region" description="Basic and acidic residues" evidence="1">
    <location>
        <begin position="142"/>
        <end position="153"/>
    </location>
</feature>
<dbReference type="AlphaFoldDB" id="A0ABD0TVI1"/>
<feature type="region of interest" description="Disordered" evidence="1">
    <location>
        <begin position="391"/>
        <end position="431"/>
    </location>
</feature>
<feature type="compositionally biased region" description="Polar residues" evidence="1">
    <location>
        <begin position="618"/>
        <end position="637"/>
    </location>
</feature>
<evidence type="ECO:0000313" key="2">
    <source>
        <dbReference type="EMBL" id="KAL0903599.1"/>
    </source>
</evidence>
<evidence type="ECO:0000313" key="3">
    <source>
        <dbReference type="Proteomes" id="UP001552299"/>
    </source>
</evidence>
<feature type="region of interest" description="Disordered" evidence="1">
    <location>
        <begin position="741"/>
        <end position="780"/>
    </location>
</feature>
<reference evidence="2 3" key="1">
    <citation type="journal article" date="2024" name="Plant Biotechnol. J.">
        <title>Dendrobium thyrsiflorum genome and its molecular insights into genes involved in important horticultural traits.</title>
        <authorList>
            <person name="Chen B."/>
            <person name="Wang J.Y."/>
            <person name="Zheng P.J."/>
            <person name="Li K.L."/>
            <person name="Liang Y.M."/>
            <person name="Chen X.F."/>
            <person name="Zhang C."/>
            <person name="Zhao X."/>
            <person name="He X."/>
            <person name="Zhang G.Q."/>
            <person name="Liu Z.J."/>
            <person name="Xu Q."/>
        </authorList>
    </citation>
    <scope>NUCLEOTIDE SEQUENCE [LARGE SCALE GENOMIC DNA]</scope>
    <source>
        <strain evidence="2">GZMU011</strain>
    </source>
</reference>
<feature type="compositionally biased region" description="Low complexity" evidence="1">
    <location>
        <begin position="659"/>
        <end position="670"/>
    </location>
</feature>
<feature type="compositionally biased region" description="Basic and acidic residues" evidence="1">
    <location>
        <begin position="246"/>
        <end position="255"/>
    </location>
</feature>
<feature type="region of interest" description="Disordered" evidence="1">
    <location>
        <begin position="1034"/>
        <end position="1067"/>
    </location>
</feature>
<organism evidence="2 3">
    <name type="scientific">Dendrobium thyrsiflorum</name>
    <name type="common">Pinecone-like raceme dendrobium</name>
    <name type="synonym">Orchid</name>
    <dbReference type="NCBI Taxonomy" id="117978"/>
    <lineage>
        <taxon>Eukaryota</taxon>
        <taxon>Viridiplantae</taxon>
        <taxon>Streptophyta</taxon>
        <taxon>Embryophyta</taxon>
        <taxon>Tracheophyta</taxon>
        <taxon>Spermatophyta</taxon>
        <taxon>Magnoliopsida</taxon>
        <taxon>Liliopsida</taxon>
        <taxon>Asparagales</taxon>
        <taxon>Orchidaceae</taxon>
        <taxon>Epidendroideae</taxon>
        <taxon>Malaxideae</taxon>
        <taxon>Dendrobiinae</taxon>
        <taxon>Dendrobium</taxon>
    </lineage>
</organism>
<feature type="compositionally biased region" description="Low complexity" evidence="1">
    <location>
        <begin position="267"/>
        <end position="278"/>
    </location>
</feature>